<sequence length="297" mass="32448">MVWRRIFGRGQAPTPPPAQHHRAEAEVADGARTATHGGAVPLPSRARPGQPAGAERERRRTELLRRRDAVLYDIEQGELALSPDNPWQERIDLLTESLATVAADRKALDAATARPTHPLPPAPVESIVVAAGDQAEVTFRIGGEVFRFAEEIDWDNRGGMVVRGDLRHEAGDAAAIVPPDTPPDLRGALADHLAGSLAVFAIDLRDRALAGDPPPVAVTLADLARPDPEVGGWRDWHGNNPVRSEREHRRQQLRAEADHLETERTAEAEQRHTLADRLPIARRRLADIDDDLAALDG</sequence>
<proteinExistence type="predicted"/>
<feature type="region of interest" description="Disordered" evidence="1">
    <location>
        <begin position="231"/>
        <end position="252"/>
    </location>
</feature>
<gene>
    <name evidence="2" type="ORF">AVDCRST_MAG49-822</name>
</gene>
<protein>
    <submittedName>
        <fullName evidence="2">Uncharacterized protein</fullName>
    </submittedName>
</protein>
<organism evidence="2">
    <name type="scientific">uncultured Thermomicrobiales bacterium</name>
    <dbReference type="NCBI Taxonomy" id="1645740"/>
    <lineage>
        <taxon>Bacteria</taxon>
        <taxon>Pseudomonadati</taxon>
        <taxon>Thermomicrobiota</taxon>
        <taxon>Thermomicrobia</taxon>
        <taxon>Thermomicrobiales</taxon>
        <taxon>environmental samples</taxon>
    </lineage>
</organism>
<reference evidence="2" key="1">
    <citation type="submission" date="2020-02" db="EMBL/GenBank/DDBJ databases">
        <authorList>
            <person name="Meier V. D."/>
        </authorList>
    </citation>
    <scope>NUCLEOTIDE SEQUENCE</scope>
    <source>
        <strain evidence="2">AVDCRST_MAG49</strain>
    </source>
</reference>
<feature type="region of interest" description="Disordered" evidence="1">
    <location>
        <begin position="1"/>
        <end position="60"/>
    </location>
</feature>
<evidence type="ECO:0000256" key="1">
    <source>
        <dbReference type="SAM" id="MobiDB-lite"/>
    </source>
</evidence>
<name>A0A6J4U813_9BACT</name>
<dbReference type="AlphaFoldDB" id="A0A6J4U813"/>
<accession>A0A6J4U813</accession>
<dbReference type="EMBL" id="CADCWG010000053">
    <property type="protein sequence ID" value="CAA9540644.1"/>
    <property type="molecule type" value="Genomic_DNA"/>
</dbReference>
<evidence type="ECO:0000313" key="2">
    <source>
        <dbReference type="EMBL" id="CAA9540644.1"/>
    </source>
</evidence>